<keyword evidence="3" id="KW-1185">Reference proteome</keyword>
<dbReference type="GO" id="GO:0016810">
    <property type="term" value="F:hydrolase activity, acting on carbon-nitrogen (but not peptide) bonds"/>
    <property type="evidence" value="ECO:0007669"/>
    <property type="project" value="InterPro"/>
</dbReference>
<evidence type="ECO:0000259" key="1">
    <source>
        <dbReference type="Pfam" id="PF01522"/>
    </source>
</evidence>
<protein>
    <submittedName>
        <fullName evidence="2">Polysaccharide deacetylase family protein</fullName>
    </submittedName>
</protein>
<dbReference type="SUPFAM" id="SSF88713">
    <property type="entry name" value="Glycoside hydrolase/deacetylase"/>
    <property type="match status" value="1"/>
</dbReference>
<name>A0A8J7YQ40_9EURY</name>
<dbReference type="InterPro" id="IPR011330">
    <property type="entry name" value="Glyco_hydro/deAcase_b/a-brl"/>
</dbReference>
<feature type="domain" description="NodB homology" evidence="1">
    <location>
        <begin position="34"/>
        <end position="129"/>
    </location>
</feature>
<comment type="caution">
    <text evidence="2">The sequence shown here is derived from an EMBL/GenBank/DDBJ whole genome shotgun (WGS) entry which is preliminary data.</text>
</comment>
<gene>
    <name evidence="2" type="ORF">EGD98_19465</name>
</gene>
<accession>A0A8J7YQ40</accession>
<dbReference type="Pfam" id="PF01522">
    <property type="entry name" value="Polysacc_deac_1"/>
    <property type="match status" value="1"/>
</dbReference>
<dbReference type="Gene3D" id="3.20.20.370">
    <property type="entry name" value="Glycoside hydrolase/deacetylase"/>
    <property type="match status" value="1"/>
</dbReference>
<reference evidence="2" key="1">
    <citation type="submission" date="2021-06" db="EMBL/GenBank/DDBJ databases">
        <title>Halomicroarcula sp. F24A a new haloarchaeum isolated from saline soil.</title>
        <authorList>
            <person name="Duran-Viseras A."/>
            <person name="Sanchez-Porro C."/>
            <person name="Ventosa A."/>
        </authorList>
    </citation>
    <scope>NUCLEOTIDE SEQUENCE</scope>
    <source>
        <strain evidence="2">F24A</strain>
    </source>
</reference>
<dbReference type="AlphaFoldDB" id="A0A8J7YQ40"/>
<dbReference type="EMBL" id="RKLQ01000006">
    <property type="protein sequence ID" value="MBX0305826.1"/>
    <property type="molecule type" value="Genomic_DNA"/>
</dbReference>
<dbReference type="RefSeq" id="WP_220590023.1">
    <property type="nucleotide sequence ID" value="NZ_RKLQ01000006.1"/>
</dbReference>
<dbReference type="GO" id="GO:0005975">
    <property type="term" value="P:carbohydrate metabolic process"/>
    <property type="evidence" value="ECO:0007669"/>
    <property type="project" value="InterPro"/>
</dbReference>
<proteinExistence type="predicted"/>
<evidence type="ECO:0000313" key="2">
    <source>
        <dbReference type="EMBL" id="MBX0305826.1"/>
    </source>
</evidence>
<sequence length="271" mass="31233">MTIAGGRQACITLDLENNWELEGPKLKYATFEHLDEYIELLESLDLPLSVFVVGQTVEERPDAIEQLRERLDVEFHLHSYSHDLSGTASLEDEVRKGKRAFESYFGRSPQGYRSTQGRIDRAGLRTLESEGFLFDSSVFPTYRPGVYNNLDAPIEPYRPPEAQSLFEIPVGVVPGLRIPLSQGYIKAMEGPLLAALRHVPLKDVVVFNTHLQDFFHTRAHDQLDQPKRFFYERNIENAERVFRRVVETLRRDGFSFMKMTDVYERCTDGKD</sequence>
<evidence type="ECO:0000313" key="3">
    <source>
        <dbReference type="Proteomes" id="UP000783863"/>
    </source>
</evidence>
<dbReference type="InterPro" id="IPR002509">
    <property type="entry name" value="NODB_dom"/>
</dbReference>
<organism evidence="2 3">
    <name type="scientific">Haloarcula salinisoli</name>
    <dbReference type="NCBI Taxonomy" id="2487746"/>
    <lineage>
        <taxon>Archaea</taxon>
        <taxon>Methanobacteriati</taxon>
        <taxon>Methanobacteriota</taxon>
        <taxon>Stenosarchaea group</taxon>
        <taxon>Halobacteria</taxon>
        <taxon>Halobacteriales</taxon>
        <taxon>Haloarculaceae</taxon>
        <taxon>Haloarcula</taxon>
    </lineage>
</organism>
<dbReference type="Proteomes" id="UP000783863">
    <property type="component" value="Unassembled WGS sequence"/>
</dbReference>